<dbReference type="EMBL" id="MNAD01001141">
    <property type="protein sequence ID" value="OJT07688.1"/>
    <property type="molecule type" value="Genomic_DNA"/>
</dbReference>
<evidence type="ECO:0000313" key="2">
    <source>
        <dbReference type="Proteomes" id="UP000184267"/>
    </source>
</evidence>
<organism evidence="1 2">
    <name type="scientific">Trametes pubescens</name>
    <name type="common">White-rot fungus</name>
    <dbReference type="NCBI Taxonomy" id="154538"/>
    <lineage>
        <taxon>Eukaryota</taxon>
        <taxon>Fungi</taxon>
        <taxon>Dikarya</taxon>
        <taxon>Basidiomycota</taxon>
        <taxon>Agaricomycotina</taxon>
        <taxon>Agaricomycetes</taxon>
        <taxon>Polyporales</taxon>
        <taxon>Polyporaceae</taxon>
        <taxon>Trametes</taxon>
    </lineage>
</organism>
<gene>
    <name evidence="1" type="ORF">TRAPUB_1449</name>
</gene>
<reference evidence="1 2" key="1">
    <citation type="submission" date="2016-10" db="EMBL/GenBank/DDBJ databases">
        <title>Genome sequence of the basidiomycete white-rot fungus Trametes pubescens.</title>
        <authorList>
            <person name="Makela M.R."/>
            <person name="Granchi Z."/>
            <person name="Peng M."/>
            <person name="De Vries R.P."/>
            <person name="Grigoriev I."/>
            <person name="Riley R."/>
            <person name="Hilden K."/>
        </authorList>
    </citation>
    <scope>NUCLEOTIDE SEQUENCE [LARGE SCALE GENOMIC DNA]</scope>
    <source>
        <strain evidence="1 2">FBCC735</strain>
    </source>
</reference>
<dbReference type="Proteomes" id="UP000184267">
    <property type="component" value="Unassembled WGS sequence"/>
</dbReference>
<accession>A0A1M2VJE6</accession>
<protein>
    <submittedName>
        <fullName evidence="1">Uncharacterized protein</fullName>
    </submittedName>
</protein>
<sequence>MSGGTEEAEEIGVKRVPVKTTVGRAWEKRCWGMPIYGRIRLPPAAAELPRTRASDE</sequence>
<proteinExistence type="predicted"/>
<comment type="caution">
    <text evidence="1">The sequence shown here is derived from an EMBL/GenBank/DDBJ whole genome shotgun (WGS) entry which is preliminary data.</text>
</comment>
<evidence type="ECO:0000313" key="1">
    <source>
        <dbReference type="EMBL" id="OJT07688.1"/>
    </source>
</evidence>
<name>A0A1M2VJE6_TRAPU</name>
<dbReference type="AlphaFoldDB" id="A0A1M2VJE6"/>
<keyword evidence="2" id="KW-1185">Reference proteome</keyword>